<dbReference type="Proteomes" id="UP000661280">
    <property type="component" value="Chromosome 3"/>
</dbReference>
<gene>
    <name evidence="10" type="ORF">AKAW2_31197S</name>
    <name evidence="11" type="ORF">RIB2604_01003860</name>
</gene>
<dbReference type="SMART" id="SM00355">
    <property type="entry name" value="ZnF_C2H2"/>
    <property type="match status" value="2"/>
</dbReference>
<dbReference type="RefSeq" id="XP_041541644.1">
    <property type="nucleotide sequence ID" value="XM_041687795.1"/>
</dbReference>
<evidence type="ECO:0000256" key="7">
    <source>
        <dbReference type="SAM" id="MobiDB-lite"/>
    </source>
</evidence>
<comment type="subcellular location">
    <subcellularLocation>
        <location evidence="1">Nucleus</location>
    </subcellularLocation>
</comment>
<evidence type="ECO:0000313" key="13">
    <source>
        <dbReference type="Proteomes" id="UP000661280"/>
    </source>
</evidence>
<dbReference type="OrthoDB" id="1306014at2759"/>
<feature type="compositionally biased region" description="Basic and acidic residues" evidence="7">
    <location>
        <begin position="350"/>
        <end position="361"/>
    </location>
</feature>
<keyword evidence="3 6" id="KW-0863">Zinc-finger</keyword>
<keyword evidence="5" id="KW-0539">Nucleus</keyword>
<feature type="domain" description="BED-type" evidence="9">
    <location>
        <begin position="12"/>
        <end position="71"/>
    </location>
</feature>
<dbReference type="Proteomes" id="UP000075230">
    <property type="component" value="Unassembled WGS sequence"/>
</dbReference>
<evidence type="ECO:0000259" key="9">
    <source>
        <dbReference type="PROSITE" id="PS50808"/>
    </source>
</evidence>
<dbReference type="InterPro" id="IPR036236">
    <property type="entry name" value="Znf_C2H2_sf"/>
</dbReference>
<proteinExistence type="predicted"/>
<dbReference type="PANTHER" id="PTHR23215:SF0">
    <property type="entry name" value="BUB3-INTERACTING AND GLEBS MOTIF-CONTAINING PROTEIN ZNF207"/>
    <property type="match status" value="1"/>
</dbReference>
<dbReference type="AlphaFoldDB" id="A0A146F636"/>
<feature type="region of interest" description="Disordered" evidence="7">
    <location>
        <begin position="224"/>
        <end position="299"/>
    </location>
</feature>
<feature type="region of interest" description="Disordered" evidence="7">
    <location>
        <begin position="316"/>
        <end position="381"/>
    </location>
</feature>
<sequence>MGKKRRGPTLDELLARPWCYYCERDFDDLKILISHQKAKHFKCERCGRRLNTAGGLSVHMSQVHKEQLSAVDNALPNRSSLDVEIFGMEGVPEDIIQSHNQRVATQFQQAEAERQAVTGNPPPGTGVGGQPAKKPKLESVSDLKKRLAEHKAKKAEARTGGSSGEATPVGAGQTPTMGGFGQPAPAAAAAAPAAAPTTTSQFSYPQPYGTASPYPQTASPVYPNFSPGQPQFPPTAQYPPAGYSPQPFQGTPAAPFGTTPPAFPAQTPATHTPPQTAGAFPPRSGSLPMPPGLPQRPAVAAPPVNAYQMQQMHMGQAPALNGGETTQAPDTISTSVDDLISGAAKQAETTADKPKSEEKPKKDKSKAVRLVYSDNETSPEEKMAQLARYAFVPEQKGETVLEEVPASVVTGTTREMDTVEDAADR</sequence>
<dbReference type="EMBL" id="BCWF01000010">
    <property type="protein sequence ID" value="GAT21496.1"/>
    <property type="molecule type" value="Genomic_DNA"/>
</dbReference>
<keyword evidence="4" id="KW-0862">Zinc</keyword>
<feature type="compositionally biased region" description="Low complexity" evidence="7">
    <location>
        <begin position="249"/>
        <end position="279"/>
    </location>
</feature>
<evidence type="ECO:0000256" key="6">
    <source>
        <dbReference type="PROSITE-ProRule" id="PRU00042"/>
    </source>
</evidence>
<evidence type="ECO:0000256" key="1">
    <source>
        <dbReference type="ARBA" id="ARBA00004123"/>
    </source>
</evidence>
<organism evidence="11 12">
    <name type="scientific">Aspergillus kawachii</name>
    <name type="common">White koji mold</name>
    <name type="synonym">Aspergillus awamori var. kawachi</name>
    <dbReference type="NCBI Taxonomy" id="1069201"/>
    <lineage>
        <taxon>Eukaryota</taxon>
        <taxon>Fungi</taxon>
        <taxon>Dikarya</taxon>
        <taxon>Ascomycota</taxon>
        <taxon>Pezizomycotina</taxon>
        <taxon>Eurotiomycetes</taxon>
        <taxon>Eurotiomycetidae</taxon>
        <taxon>Eurotiales</taxon>
        <taxon>Aspergillaceae</taxon>
        <taxon>Aspergillus</taxon>
        <taxon>Aspergillus subgen. Circumdati</taxon>
    </lineage>
</organism>
<keyword evidence="13" id="KW-1185">Reference proteome</keyword>
<reference evidence="10" key="4">
    <citation type="submission" date="2021-02" db="EMBL/GenBank/DDBJ databases">
        <title>Aspergillus luchuensis mut. kawachii IFO 4304 genome sequence.</title>
        <authorList>
            <person name="Mori K."/>
            <person name="Kadooka C."/>
            <person name="Goto M."/>
            <person name="Futagami T."/>
        </authorList>
    </citation>
    <scope>NUCLEOTIDE SEQUENCE</scope>
    <source>
        <strain evidence="10">IFO 4308</strain>
    </source>
</reference>
<feature type="region of interest" description="Disordered" evidence="7">
    <location>
        <begin position="402"/>
        <end position="425"/>
    </location>
</feature>
<name>A0A146F636_ASPKA</name>
<protein>
    <submittedName>
        <fullName evidence="11">C2H2 finger domain protein</fullName>
    </submittedName>
</protein>
<dbReference type="GO" id="GO:0005634">
    <property type="term" value="C:nucleus"/>
    <property type="evidence" value="ECO:0007669"/>
    <property type="project" value="UniProtKB-SubCell"/>
</dbReference>
<evidence type="ECO:0000256" key="5">
    <source>
        <dbReference type="ARBA" id="ARBA00023242"/>
    </source>
</evidence>
<feature type="compositionally biased region" description="Basic and acidic residues" evidence="7">
    <location>
        <begin position="414"/>
        <end position="425"/>
    </location>
</feature>
<dbReference type="GO" id="GO:0008270">
    <property type="term" value="F:zinc ion binding"/>
    <property type="evidence" value="ECO:0007669"/>
    <property type="project" value="UniProtKB-KW"/>
</dbReference>
<feature type="region of interest" description="Disordered" evidence="7">
    <location>
        <begin position="112"/>
        <end position="175"/>
    </location>
</feature>
<dbReference type="KEGG" id="aluc:AKAW2_31197S"/>
<dbReference type="CDD" id="cd20908">
    <property type="entry name" value="SUF4-like"/>
    <property type="match status" value="1"/>
</dbReference>
<dbReference type="PROSITE" id="PS50808">
    <property type="entry name" value="ZF_BED"/>
    <property type="match status" value="1"/>
</dbReference>
<dbReference type="Gene3D" id="3.30.160.60">
    <property type="entry name" value="Classic Zinc Finger"/>
    <property type="match status" value="1"/>
</dbReference>
<dbReference type="GO" id="GO:0003677">
    <property type="term" value="F:DNA binding"/>
    <property type="evidence" value="ECO:0007669"/>
    <property type="project" value="InterPro"/>
</dbReference>
<dbReference type="FunFam" id="3.30.160.60:FF:000354">
    <property type="entry name" value="C2H2 finger domain-containing protein"/>
    <property type="match status" value="1"/>
</dbReference>
<dbReference type="EMBL" id="AP024427">
    <property type="protein sequence ID" value="BCR97878.1"/>
    <property type="molecule type" value="Genomic_DNA"/>
</dbReference>
<dbReference type="PANTHER" id="PTHR23215">
    <property type="entry name" value="ZINC FINGER PROTEIN 207"/>
    <property type="match status" value="1"/>
</dbReference>
<accession>A0A146F636</accession>
<dbReference type="PROSITE" id="PS00028">
    <property type="entry name" value="ZINC_FINGER_C2H2_1"/>
    <property type="match status" value="1"/>
</dbReference>
<dbReference type="VEuPathDB" id="FungiDB:ASPFODRAFT_35358"/>
<feature type="compositionally biased region" description="Polar residues" evidence="7">
    <location>
        <begin position="323"/>
        <end position="336"/>
    </location>
</feature>
<evidence type="ECO:0000259" key="8">
    <source>
        <dbReference type="PROSITE" id="PS50157"/>
    </source>
</evidence>
<dbReference type="InterPro" id="IPR013087">
    <property type="entry name" value="Znf_C2H2_type"/>
</dbReference>
<evidence type="ECO:0000256" key="4">
    <source>
        <dbReference type="ARBA" id="ARBA00022833"/>
    </source>
</evidence>
<evidence type="ECO:0000256" key="3">
    <source>
        <dbReference type="ARBA" id="ARBA00022771"/>
    </source>
</evidence>
<evidence type="ECO:0000313" key="10">
    <source>
        <dbReference type="EMBL" id="BCR97878.1"/>
    </source>
</evidence>
<evidence type="ECO:0000256" key="2">
    <source>
        <dbReference type="ARBA" id="ARBA00022723"/>
    </source>
</evidence>
<reference evidence="12" key="2">
    <citation type="submission" date="2016-02" db="EMBL/GenBank/DDBJ databases">
        <title>Genome sequencing of Aspergillus luchuensis NBRC 4314.</title>
        <authorList>
            <person name="Yamada O."/>
        </authorList>
    </citation>
    <scope>NUCLEOTIDE SEQUENCE [LARGE SCALE GENOMIC DNA]</scope>
    <source>
        <strain evidence="12">RIB 2604</strain>
    </source>
</reference>
<reference evidence="11 12" key="1">
    <citation type="journal article" date="2016" name="DNA Res.">
        <title>Genome sequence of Aspergillus luchuensis NBRC 4314.</title>
        <authorList>
            <person name="Yamada O."/>
            <person name="Machida M."/>
            <person name="Hosoyama A."/>
            <person name="Goto M."/>
            <person name="Takahashi T."/>
            <person name="Futagami T."/>
            <person name="Yamagata Y."/>
            <person name="Takeuchi M."/>
            <person name="Kobayashi T."/>
            <person name="Koike H."/>
            <person name="Abe K."/>
            <person name="Asai K."/>
            <person name="Arita M."/>
            <person name="Fujita N."/>
            <person name="Fukuda K."/>
            <person name="Higa K."/>
            <person name="Horikawa H."/>
            <person name="Ishikawa T."/>
            <person name="Jinno K."/>
            <person name="Kato Y."/>
            <person name="Kirimura K."/>
            <person name="Mizutani O."/>
            <person name="Nakasone K."/>
            <person name="Sano M."/>
            <person name="Shiraishi Y."/>
            <person name="Tsukahara M."/>
            <person name="Gomi K."/>
        </authorList>
    </citation>
    <scope>NUCLEOTIDE SEQUENCE [LARGE SCALE GENOMIC DNA]</scope>
    <source>
        <strain evidence="11 12">RIB 2604</strain>
    </source>
</reference>
<feature type="compositionally biased region" description="Basic and acidic residues" evidence="7">
    <location>
        <begin position="135"/>
        <end position="157"/>
    </location>
</feature>
<evidence type="ECO:0000313" key="12">
    <source>
        <dbReference type="Proteomes" id="UP000075230"/>
    </source>
</evidence>
<reference evidence="10" key="3">
    <citation type="submission" date="2021-01" db="EMBL/GenBank/DDBJ databases">
        <authorList>
            <consortium name="Aspergillus luchuensis mut. kawachii IFO 4304 genome sequencing consortium"/>
            <person name="Kazuki M."/>
            <person name="Futagami T."/>
        </authorList>
    </citation>
    <scope>NUCLEOTIDE SEQUENCE</scope>
    <source>
        <strain evidence="10">IFO 4308</strain>
    </source>
</reference>
<dbReference type="InterPro" id="IPR003656">
    <property type="entry name" value="Znf_BED"/>
</dbReference>
<feature type="domain" description="C2H2-type" evidence="8">
    <location>
        <begin position="41"/>
        <end position="69"/>
    </location>
</feature>
<evidence type="ECO:0000313" key="11">
    <source>
        <dbReference type="EMBL" id="GAT21496.1"/>
    </source>
</evidence>
<dbReference type="GeneID" id="64959203"/>
<keyword evidence="2" id="KW-0479">Metal-binding</keyword>
<dbReference type="SUPFAM" id="SSF57667">
    <property type="entry name" value="beta-beta-alpha zinc fingers"/>
    <property type="match status" value="1"/>
</dbReference>
<dbReference type="PROSITE" id="PS50157">
    <property type="entry name" value="ZINC_FINGER_C2H2_2"/>
    <property type="match status" value="1"/>
</dbReference>